<dbReference type="Proteomes" id="UP000660380">
    <property type="component" value="Unassembled WGS sequence"/>
</dbReference>
<evidence type="ECO:0000256" key="3">
    <source>
        <dbReference type="ARBA" id="ARBA00022475"/>
    </source>
</evidence>
<feature type="region of interest" description="Disordered" evidence="8">
    <location>
        <begin position="158"/>
        <end position="177"/>
    </location>
</feature>
<sequence length="177" mass="19415">MGWIYMILAILFEVAGTTSMKFSEGFTRVWPSIFIFLFYALCFSVLTLALKTIEVSTAYAIWSGLGTVLIVTIGILWFNESVSLGKILSIVLIIIGVVGLQLNNETIADEGKGILSSDDASLNHFETTNPIKTPDILPPSSDSALIIPEMSVKEPEMEKLPINPVELSTKQTEEQTN</sequence>
<comment type="caution">
    <text evidence="10">The sequence shown here is derived from an EMBL/GenBank/DDBJ whole genome shotgun (WGS) entry which is preliminary data.</text>
</comment>
<dbReference type="Pfam" id="PF00893">
    <property type="entry name" value="Multi_Drug_Res"/>
    <property type="match status" value="1"/>
</dbReference>
<evidence type="ECO:0000256" key="4">
    <source>
        <dbReference type="ARBA" id="ARBA00022692"/>
    </source>
</evidence>
<keyword evidence="11" id="KW-1185">Reference proteome</keyword>
<dbReference type="PANTHER" id="PTHR30561">
    <property type="entry name" value="SMR FAMILY PROTON-DEPENDENT DRUG EFFLUX TRANSPORTER SUGE"/>
    <property type="match status" value="1"/>
</dbReference>
<feature type="transmembrane region" description="Helical" evidence="9">
    <location>
        <begin position="84"/>
        <end position="102"/>
    </location>
</feature>
<evidence type="ECO:0000256" key="6">
    <source>
        <dbReference type="ARBA" id="ARBA00023136"/>
    </source>
</evidence>
<dbReference type="PANTHER" id="PTHR30561:SF1">
    <property type="entry name" value="MULTIDRUG TRANSPORTER EMRE"/>
    <property type="match status" value="1"/>
</dbReference>
<dbReference type="EMBL" id="JACJTA010000102">
    <property type="protein sequence ID" value="MBD2608646.1"/>
    <property type="molecule type" value="Genomic_DNA"/>
</dbReference>
<comment type="similarity">
    <text evidence="7">Belongs to the drug/metabolite transporter (DMT) superfamily. Small multidrug resistance (SMR) (TC 2.A.7.1) family.</text>
</comment>
<accession>A0ABR8H070</accession>
<keyword evidence="3" id="KW-1003">Cell membrane</keyword>
<evidence type="ECO:0000313" key="11">
    <source>
        <dbReference type="Proteomes" id="UP000660380"/>
    </source>
</evidence>
<dbReference type="InterPro" id="IPR045324">
    <property type="entry name" value="Small_multidrug_res"/>
</dbReference>
<evidence type="ECO:0000256" key="9">
    <source>
        <dbReference type="SAM" id="Phobius"/>
    </source>
</evidence>
<keyword evidence="6 9" id="KW-0472">Membrane</keyword>
<feature type="transmembrane region" description="Helical" evidence="9">
    <location>
        <begin position="29"/>
        <end position="50"/>
    </location>
</feature>
<dbReference type="InterPro" id="IPR037185">
    <property type="entry name" value="EmrE-like"/>
</dbReference>
<dbReference type="SUPFAM" id="SSF103481">
    <property type="entry name" value="Multidrug resistance efflux transporter EmrE"/>
    <property type="match status" value="1"/>
</dbReference>
<evidence type="ECO:0000256" key="5">
    <source>
        <dbReference type="ARBA" id="ARBA00022989"/>
    </source>
</evidence>
<evidence type="ECO:0000256" key="1">
    <source>
        <dbReference type="ARBA" id="ARBA00004651"/>
    </source>
</evidence>
<name>A0ABR8H070_9CYAN</name>
<evidence type="ECO:0000256" key="7">
    <source>
        <dbReference type="RuleBase" id="RU003942"/>
    </source>
</evidence>
<keyword evidence="2" id="KW-0813">Transport</keyword>
<protein>
    <submittedName>
        <fullName evidence="10">Multidrug efflux SMR transporter</fullName>
    </submittedName>
</protein>
<dbReference type="InterPro" id="IPR000390">
    <property type="entry name" value="Small_drug/metabolite_transptr"/>
</dbReference>
<keyword evidence="5 9" id="KW-1133">Transmembrane helix</keyword>
<evidence type="ECO:0000313" key="10">
    <source>
        <dbReference type="EMBL" id="MBD2608646.1"/>
    </source>
</evidence>
<reference evidence="10 11" key="1">
    <citation type="journal article" date="2020" name="ISME J.">
        <title>Comparative genomics reveals insights into cyanobacterial evolution and habitat adaptation.</title>
        <authorList>
            <person name="Chen M.Y."/>
            <person name="Teng W.K."/>
            <person name="Zhao L."/>
            <person name="Hu C.X."/>
            <person name="Zhou Y.K."/>
            <person name="Han B.P."/>
            <person name="Song L.R."/>
            <person name="Shu W.S."/>
        </authorList>
    </citation>
    <scope>NUCLEOTIDE SEQUENCE [LARGE SCALE GENOMIC DNA]</scope>
    <source>
        <strain evidence="10 11">FACHB-248</strain>
    </source>
</reference>
<proteinExistence type="inferred from homology"/>
<dbReference type="Gene3D" id="1.10.3730.20">
    <property type="match status" value="1"/>
</dbReference>
<evidence type="ECO:0000256" key="2">
    <source>
        <dbReference type="ARBA" id="ARBA00022448"/>
    </source>
</evidence>
<feature type="compositionally biased region" description="Polar residues" evidence="8">
    <location>
        <begin position="166"/>
        <end position="177"/>
    </location>
</feature>
<gene>
    <name evidence="10" type="ORF">H6G81_30060</name>
</gene>
<comment type="subcellular location">
    <subcellularLocation>
        <location evidence="1 7">Cell membrane</location>
        <topology evidence="1 7">Multi-pass membrane protein</topology>
    </subcellularLocation>
</comment>
<evidence type="ECO:0000256" key="8">
    <source>
        <dbReference type="SAM" id="MobiDB-lite"/>
    </source>
</evidence>
<feature type="transmembrane region" description="Helical" evidence="9">
    <location>
        <begin position="57"/>
        <end position="78"/>
    </location>
</feature>
<keyword evidence="4 7" id="KW-0812">Transmembrane</keyword>
<organism evidence="10 11">
    <name type="scientific">Scytonema hofmannii FACHB-248</name>
    <dbReference type="NCBI Taxonomy" id="1842502"/>
    <lineage>
        <taxon>Bacteria</taxon>
        <taxon>Bacillati</taxon>
        <taxon>Cyanobacteriota</taxon>
        <taxon>Cyanophyceae</taxon>
        <taxon>Nostocales</taxon>
        <taxon>Scytonemataceae</taxon>
        <taxon>Scytonema</taxon>
    </lineage>
</organism>